<evidence type="ECO:0000313" key="1">
    <source>
        <dbReference type="EMBL" id="MPY33066.1"/>
    </source>
</evidence>
<name>A0A5N8VE15_9ACTN</name>
<dbReference type="RefSeq" id="WP_152889049.1">
    <property type="nucleotide sequence ID" value="NZ_VJZD01000063.1"/>
</dbReference>
<evidence type="ECO:0000313" key="2">
    <source>
        <dbReference type="Proteomes" id="UP000325849"/>
    </source>
</evidence>
<dbReference type="InterPro" id="IPR026337">
    <property type="entry name" value="AKG_HExxH"/>
</dbReference>
<dbReference type="NCBIfam" id="TIGR04267">
    <property type="entry name" value="mod_HExxH"/>
    <property type="match status" value="1"/>
</dbReference>
<sequence>MTPSPHRMPGALFDAVAAGGGGAEALRFLARAEHGRRLAGAYAVTTAAREAGGPVAEEAARAWELFAAATRADPGATAAVLTHPAAGPALFGLLTRLTRRQERARPSLRVPMGRYTALAAAATVRAGLAARVEWPVEGAWVALPSLGRAHFPAARSGGRAVACVDTAGRALLSLTGRSPGDPPVPVPASPYRSAGRWHGAYPLETLAPDTPLLLDILDQPGFPNAVHRPDGLDADELRRWVTAAREACALLRADHPELYEELAAGPRQLVPLTAPGQGTVSGSSAETFGCVAMSRPTTATGFAVTMTHEMQHNKFAALLHLFDLLEPGPEGFYAPWRPDPRPLLGLFHGAYAHLGVARFWARQGESEPDPGLRAEAQVQFARWRLAAREATLVTLGSGRLTPLGRRFADRMLDTLDGLCRLPVPAAARRRAEATARAHRAAWRERNGNPRRTLSA</sequence>
<keyword evidence="2" id="KW-1185">Reference proteome</keyword>
<dbReference type="AlphaFoldDB" id="A0A5N8VE15"/>
<organism evidence="1 2">
    <name type="scientific">Streptomyces adustus</name>
    <dbReference type="NCBI Taxonomy" id="1609272"/>
    <lineage>
        <taxon>Bacteria</taxon>
        <taxon>Bacillati</taxon>
        <taxon>Actinomycetota</taxon>
        <taxon>Actinomycetes</taxon>
        <taxon>Kitasatosporales</taxon>
        <taxon>Streptomycetaceae</taxon>
        <taxon>Streptomyces</taxon>
    </lineage>
</organism>
<dbReference type="EMBL" id="VJZD01000063">
    <property type="protein sequence ID" value="MPY33066.1"/>
    <property type="molecule type" value="Genomic_DNA"/>
</dbReference>
<dbReference type="Proteomes" id="UP000325849">
    <property type="component" value="Unassembled WGS sequence"/>
</dbReference>
<proteinExistence type="predicted"/>
<protein>
    <submittedName>
        <fullName evidence="1">HEXXH motif domain-containing protein</fullName>
    </submittedName>
</protein>
<dbReference type="OrthoDB" id="796761at2"/>
<accession>A0A5N8VE15</accession>
<reference evidence="1 2" key="1">
    <citation type="submission" date="2019-07" db="EMBL/GenBank/DDBJ databases">
        <title>New species of Amycolatopsis and Streptomyces.</title>
        <authorList>
            <person name="Duangmal K."/>
            <person name="Teo W.F.A."/>
            <person name="Lipun K."/>
        </authorList>
    </citation>
    <scope>NUCLEOTIDE SEQUENCE [LARGE SCALE GENOMIC DNA]</scope>
    <source>
        <strain evidence="1 2">NBRC 109810</strain>
    </source>
</reference>
<gene>
    <name evidence="1" type="ORF">FNH09_17895</name>
</gene>
<comment type="caution">
    <text evidence="1">The sequence shown here is derived from an EMBL/GenBank/DDBJ whole genome shotgun (WGS) entry which is preliminary data.</text>
</comment>